<evidence type="ECO:0000256" key="10">
    <source>
        <dbReference type="RuleBase" id="RU000578"/>
    </source>
</evidence>
<keyword evidence="5 9" id="KW-0067">ATP-binding</keyword>
<dbReference type="PROSITE" id="PS00617">
    <property type="entry name" value="RECF_1"/>
    <property type="match status" value="1"/>
</dbReference>
<gene>
    <name evidence="9" type="primary">recF</name>
    <name evidence="11" type="ORF">BO222_07525</name>
</gene>
<keyword evidence="8 9" id="KW-0742">SOS response</keyword>
<dbReference type="AlphaFoldDB" id="A0A1U7NFG0"/>
<evidence type="ECO:0000313" key="11">
    <source>
        <dbReference type="EMBL" id="OLU38963.1"/>
    </source>
</evidence>
<dbReference type="PANTHER" id="PTHR32182:SF0">
    <property type="entry name" value="DNA REPLICATION AND REPAIR PROTEIN RECF"/>
    <property type="match status" value="1"/>
</dbReference>
<dbReference type="InterPro" id="IPR018078">
    <property type="entry name" value="DNA-binding_RecF_CS"/>
</dbReference>
<comment type="similarity">
    <text evidence="9 10">Belongs to the RecF family.</text>
</comment>
<dbReference type="PROSITE" id="PS00618">
    <property type="entry name" value="RECF_2"/>
    <property type="match status" value="1"/>
</dbReference>
<protein>
    <recommendedName>
        <fullName evidence="9 10">DNA replication and repair protein RecF</fullName>
    </recommendedName>
</protein>
<feature type="binding site" evidence="9">
    <location>
        <begin position="31"/>
        <end position="38"/>
    </location>
    <ligand>
        <name>ATP</name>
        <dbReference type="ChEBI" id="CHEBI:30616"/>
    </ligand>
</feature>
<keyword evidence="7 9" id="KW-0234">DNA repair</keyword>
<keyword evidence="12" id="KW-1185">Reference proteome</keyword>
<dbReference type="RefSeq" id="WP_075819832.1">
    <property type="nucleotide sequence ID" value="NZ_CAPNHH010000021.1"/>
</dbReference>
<dbReference type="HAMAP" id="MF_00365">
    <property type="entry name" value="RecF"/>
    <property type="match status" value="1"/>
</dbReference>
<dbReference type="InterPro" id="IPR001238">
    <property type="entry name" value="DNA-binding_RecF"/>
</dbReference>
<dbReference type="OrthoDB" id="9803889at2"/>
<evidence type="ECO:0000313" key="12">
    <source>
        <dbReference type="Proteomes" id="UP000186341"/>
    </source>
</evidence>
<dbReference type="Gene3D" id="3.40.50.300">
    <property type="entry name" value="P-loop containing nucleotide triphosphate hydrolases"/>
    <property type="match status" value="1"/>
</dbReference>
<evidence type="ECO:0000256" key="3">
    <source>
        <dbReference type="ARBA" id="ARBA00022741"/>
    </source>
</evidence>
<evidence type="ECO:0000256" key="7">
    <source>
        <dbReference type="ARBA" id="ARBA00023204"/>
    </source>
</evidence>
<evidence type="ECO:0000256" key="2">
    <source>
        <dbReference type="ARBA" id="ARBA00022705"/>
    </source>
</evidence>
<organism evidence="11 12">
    <name type="scientific">Ileibacterium valens</name>
    <dbReference type="NCBI Taxonomy" id="1862668"/>
    <lineage>
        <taxon>Bacteria</taxon>
        <taxon>Bacillati</taxon>
        <taxon>Bacillota</taxon>
        <taxon>Erysipelotrichia</taxon>
        <taxon>Erysipelotrichales</taxon>
        <taxon>Erysipelotrichaceae</taxon>
        <taxon>Ileibacterium</taxon>
    </lineage>
</organism>
<reference evidence="11 12" key="1">
    <citation type="submission" date="2016-11" db="EMBL/GenBank/DDBJ databases">
        <title>Description of two novel members of the family Erysipelotrichaceae: Ileibacterium lipovorans gen. nov., sp. nov. and Dubosiella newyorkensis, gen. nov., sp. nov.</title>
        <authorList>
            <person name="Cox L.M."/>
            <person name="Sohn J."/>
            <person name="Tyrrell K.L."/>
            <person name="Citron D.M."/>
            <person name="Lawson P.A."/>
            <person name="Patel N.B."/>
            <person name="Iizumi T."/>
            <person name="Perez-Perez G.I."/>
            <person name="Goldstein E.J."/>
            <person name="Blaser M.J."/>
        </authorList>
    </citation>
    <scope>NUCLEOTIDE SEQUENCE [LARGE SCALE GENOMIC DNA]</scope>
    <source>
        <strain evidence="11 12">NYU-BL-A3</strain>
    </source>
</reference>
<dbReference type="SUPFAM" id="SSF52540">
    <property type="entry name" value="P-loop containing nucleoside triphosphate hydrolases"/>
    <property type="match status" value="1"/>
</dbReference>
<evidence type="ECO:0000256" key="8">
    <source>
        <dbReference type="ARBA" id="ARBA00023236"/>
    </source>
</evidence>
<dbReference type="InterPro" id="IPR042174">
    <property type="entry name" value="RecF_2"/>
</dbReference>
<dbReference type="PANTHER" id="PTHR32182">
    <property type="entry name" value="DNA REPLICATION AND REPAIR PROTEIN RECF"/>
    <property type="match status" value="1"/>
</dbReference>
<keyword evidence="2 9" id="KW-0235">DNA replication</keyword>
<comment type="subcellular location">
    <subcellularLocation>
        <location evidence="9 10">Cytoplasm</location>
    </subcellularLocation>
</comment>
<keyword evidence="6 9" id="KW-0238">DNA-binding</keyword>
<dbReference type="GO" id="GO:0005524">
    <property type="term" value="F:ATP binding"/>
    <property type="evidence" value="ECO:0007669"/>
    <property type="project" value="UniProtKB-UniRule"/>
</dbReference>
<sequence>MNIQKLKFSHFRNYDSASFSFEPAMIHVLFGRNAQGKTNILEGIYYLSHLRSFRTLKTGSLIEHDEQAFSIECLVERKTRLEDLRIYVEDHKKRLFRYGSPVPAASSFVGIVNAILFCPDDLNLFSSSPSKRRQFMDMELVKLSRTYTSTLSHYQKLLKDRNAALKAFHPDSLLIETLGVQMAKEARILIEQRASFLSLLEEKANEVLPVFSESAETLQIRYKTSVETDSENLEEALLEAYEKSIKKDKQTKNTSVGIHRDDIEFILNGKLLTQTASQGQKRTVLLALKIGLAKIIEEKSGQYPIMLLDDVFSELDNLRKAALIASLPKNMQVFITTSEELSPALFNRPVKFYTVENAKMKEGIYHVES</sequence>
<dbReference type="GO" id="GO:0009432">
    <property type="term" value="P:SOS response"/>
    <property type="evidence" value="ECO:0007669"/>
    <property type="project" value="UniProtKB-UniRule"/>
</dbReference>
<dbReference type="GO" id="GO:0000731">
    <property type="term" value="P:DNA synthesis involved in DNA repair"/>
    <property type="evidence" value="ECO:0007669"/>
    <property type="project" value="TreeGrafter"/>
</dbReference>
<keyword evidence="1 9" id="KW-0963">Cytoplasm</keyword>
<dbReference type="GeneID" id="82203033"/>
<comment type="caution">
    <text evidence="11">The sequence shown here is derived from an EMBL/GenBank/DDBJ whole genome shotgun (WGS) entry which is preliminary data.</text>
</comment>
<dbReference type="GO" id="GO:0006260">
    <property type="term" value="P:DNA replication"/>
    <property type="evidence" value="ECO:0007669"/>
    <property type="project" value="UniProtKB-UniRule"/>
</dbReference>
<dbReference type="NCBIfam" id="TIGR00611">
    <property type="entry name" value="recf"/>
    <property type="match status" value="1"/>
</dbReference>
<evidence type="ECO:0000256" key="4">
    <source>
        <dbReference type="ARBA" id="ARBA00022763"/>
    </source>
</evidence>
<dbReference type="Gene3D" id="1.20.1050.90">
    <property type="entry name" value="RecF/RecN/SMC, N-terminal domain"/>
    <property type="match status" value="1"/>
</dbReference>
<dbReference type="GO" id="GO:0005737">
    <property type="term" value="C:cytoplasm"/>
    <property type="evidence" value="ECO:0007669"/>
    <property type="project" value="UniProtKB-SubCell"/>
</dbReference>
<evidence type="ECO:0000256" key="5">
    <source>
        <dbReference type="ARBA" id="ARBA00022840"/>
    </source>
</evidence>
<accession>A0A1U7NFG0</accession>
<proteinExistence type="inferred from homology"/>
<comment type="function">
    <text evidence="9 10">The RecF protein is involved in DNA metabolism; it is required for DNA replication and normal SOS inducibility. RecF binds preferentially to single-stranded, linear DNA. It also seems to bind ATP.</text>
</comment>
<keyword evidence="4 9" id="KW-0227">DNA damage</keyword>
<evidence type="ECO:0000256" key="9">
    <source>
        <dbReference type="HAMAP-Rule" id="MF_00365"/>
    </source>
</evidence>
<evidence type="ECO:0000256" key="1">
    <source>
        <dbReference type="ARBA" id="ARBA00022490"/>
    </source>
</evidence>
<dbReference type="InterPro" id="IPR027417">
    <property type="entry name" value="P-loop_NTPase"/>
</dbReference>
<dbReference type="Proteomes" id="UP000186341">
    <property type="component" value="Unassembled WGS sequence"/>
</dbReference>
<dbReference type="GO" id="GO:0006302">
    <property type="term" value="P:double-strand break repair"/>
    <property type="evidence" value="ECO:0007669"/>
    <property type="project" value="TreeGrafter"/>
</dbReference>
<keyword evidence="3 9" id="KW-0547">Nucleotide-binding</keyword>
<evidence type="ECO:0000256" key="6">
    <source>
        <dbReference type="ARBA" id="ARBA00023125"/>
    </source>
</evidence>
<dbReference type="GO" id="GO:0003697">
    <property type="term" value="F:single-stranded DNA binding"/>
    <property type="evidence" value="ECO:0007669"/>
    <property type="project" value="UniProtKB-UniRule"/>
</dbReference>
<name>A0A1U7NFG0_9FIRM</name>
<dbReference type="EMBL" id="MPJW01000144">
    <property type="protein sequence ID" value="OLU38963.1"/>
    <property type="molecule type" value="Genomic_DNA"/>
</dbReference>